<gene>
    <name evidence="3" type="ORF">EFD62_17145</name>
</gene>
<evidence type="ECO:0000256" key="1">
    <source>
        <dbReference type="ARBA" id="ARBA00022527"/>
    </source>
</evidence>
<sequence length="145" mass="16439">MKVLKTYNSKVLSEKDNICWLVKDIVKFLCDSSDTINEDIIFEIKVILNELLQNAIKHGNKEDARKSVEVNAGITANNYAYFIIEDEGEGYDCGAMCEKKCGPEEMADICNLKENGRGMLIVRSLCDKIRFNKKGNKVIVLKKLK</sequence>
<dbReference type="AlphaFoldDB" id="A0A4Q0I1M1"/>
<evidence type="ECO:0000313" key="4">
    <source>
        <dbReference type="Proteomes" id="UP000289166"/>
    </source>
</evidence>
<dbReference type="CDD" id="cd16936">
    <property type="entry name" value="HATPase_RsbW-like"/>
    <property type="match status" value="1"/>
</dbReference>
<keyword evidence="3" id="KW-0547">Nucleotide-binding</keyword>
<dbReference type="PANTHER" id="PTHR35526:SF3">
    <property type="entry name" value="ANTI-SIGMA-F FACTOR RSBW"/>
    <property type="match status" value="1"/>
</dbReference>
<dbReference type="GO" id="GO:0004674">
    <property type="term" value="F:protein serine/threonine kinase activity"/>
    <property type="evidence" value="ECO:0007669"/>
    <property type="project" value="UniProtKB-KW"/>
</dbReference>
<dbReference type="GO" id="GO:0005524">
    <property type="term" value="F:ATP binding"/>
    <property type="evidence" value="ECO:0007669"/>
    <property type="project" value="UniProtKB-KW"/>
</dbReference>
<dbReference type="Pfam" id="PF13581">
    <property type="entry name" value="HATPase_c_2"/>
    <property type="match status" value="1"/>
</dbReference>
<dbReference type="InterPro" id="IPR036890">
    <property type="entry name" value="HATPase_C_sf"/>
</dbReference>
<reference evidence="4" key="1">
    <citation type="submission" date="2018-11" db="EMBL/GenBank/DDBJ databases">
        <title>Genome sequencing of a novel mesophilic and cellulolytic organism within the genus Hungateiclostridium.</title>
        <authorList>
            <person name="Rettenmaier R."/>
            <person name="Liebl W."/>
            <person name="Zverlov V."/>
        </authorList>
    </citation>
    <scope>NUCLEOTIDE SEQUENCE [LARGE SCALE GENOMIC DNA]</scope>
    <source>
        <strain evidence="4">N2K1</strain>
    </source>
</reference>
<keyword evidence="4" id="KW-1185">Reference proteome</keyword>
<accession>A0A4Q0I1M1</accession>
<keyword evidence="1" id="KW-0418">Kinase</keyword>
<protein>
    <submittedName>
        <fullName evidence="3">ATP-binding protein</fullName>
    </submittedName>
</protein>
<evidence type="ECO:0000259" key="2">
    <source>
        <dbReference type="Pfam" id="PF13581"/>
    </source>
</evidence>
<keyword evidence="3" id="KW-0067">ATP-binding</keyword>
<dbReference type="EMBL" id="RLII01000064">
    <property type="protein sequence ID" value="RXE57545.1"/>
    <property type="molecule type" value="Genomic_DNA"/>
</dbReference>
<name>A0A4Q0I1M1_9FIRM</name>
<dbReference type="OrthoDB" id="9767435at2"/>
<feature type="domain" description="Histidine kinase/HSP90-like ATPase" evidence="2">
    <location>
        <begin position="34"/>
        <end position="140"/>
    </location>
</feature>
<dbReference type="InterPro" id="IPR003594">
    <property type="entry name" value="HATPase_dom"/>
</dbReference>
<dbReference type="InterPro" id="IPR050267">
    <property type="entry name" value="Anti-sigma-factor_SerPK"/>
</dbReference>
<dbReference type="Proteomes" id="UP000289166">
    <property type="component" value="Unassembled WGS sequence"/>
</dbReference>
<evidence type="ECO:0000313" key="3">
    <source>
        <dbReference type="EMBL" id="RXE57545.1"/>
    </source>
</evidence>
<comment type="caution">
    <text evidence="3">The sequence shown here is derived from an EMBL/GenBank/DDBJ whole genome shotgun (WGS) entry which is preliminary data.</text>
</comment>
<dbReference type="Gene3D" id="3.30.565.10">
    <property type="entry name" value="Histidine kinase-like ATPase, C-terminal domain"/>
    <property type="match status" value="1"/>
</dbReference>
<dbReference type="RefSeq" id="WP_069195012.1">
    <property type="nucleotide sequence ID" value="NZ_RLII01000064.1"/>
</dbReference>
<dbReference type="SUPFAM" id="SSF55874">
    <property type="entry name" value="ATPase domain of HSP90 chaperone/DNA topoisomerase II/histidine kinase"/>
    <property type="match status" value="1"/>
</dbReference>
<dbReference type="PANTHER" id="PTHR35526">
    <property type="entry name" value="ANTI-SIGMA-F FACTOR RSBW-RELATED"/>
    <property type="match status" value="1"/>
</dbReference>
<proteinExistence type="predicted"/>
<keyword evidence="1" id="KW-0723">Serine/threonine-protein kinase</keyword>
<organism evidence="3 4">
    <name type="scientific">Acetivibrio mesophilus</name>
    <dbReference type="NCBI Taxonomy" id="2487273"/>
    <lineage>
        <taxon>Bacteria</taxon>
        <taxon>Bacillati</taxon>
        <taxon>Bacillota</taxon>
        <taxon>Clostridia</taxon>
        <taxon>Eubacteriales</taxon>
        <taxon>Oscillospiraceae</taxon>
        <taxon>Acetivibrio</taxon>
    </lineage>
</organism>
<keyword evidence="1" id="KW-0808">Transferase</keyword>